<evidence type="ECO:0000313" key="2">
    <source>
        <dbReference type="Proteomes" id="UP001626550"/>
    </source>
</evidence>
<name>A0ABD2PXQ4_9PLAT</name>
<feature type="non-terminal residue" evidence="1">
    <location>
        <position position="192"/>
    </location>
</feature>
<dbReference type="AlphaFoldDB" id="A0ABD2PXQ4"/>
<protein>
    <submittedName>
        <fullName evidence="1">Uncharacterized protein</fullName>
    </submittedName>
</protein>
<gene>
    <name evidence="1" type="ORF">Ciccas_009708</name>
</gene>
<dbReference type="EMBL" id="JBJKFK010002056">
    <property type="protein sequence ID" value="KAL3311707.1"/>
    <property type="molecule type" value="Genomic_DNA"/>
</dbReference>
<organism evidence="1 2">
    <name type="scientific">Cichlidogyrus casuarinus</name>
    <dbReference type="NCBI Taxonomy" id="1844966"/>
    <lineage>
        <taxon>Eukaryota</taxon>
        <taxon>Metazoa</taxon>
        <taxon>Spiralia</taxon>
        <taxon>Lophotrochozoa</taxon>
        <taxon>Platyhelminthes</taxon>
        <taxon>Monogenea</taxon>
        <taxon>Monopisthocotylea</taxon>
        <taxon>Dactylogyridea</taxon>
        <taxon>Ancyrocephalidae</taxon>
        <taxon>Cichlidogyrus</taxon>
    </lineage>
</organism>
<reference evidence="1 2" key="1">
    <citation type="submission" date="2024-11" db="EMBL/GenBank/DDBJ databases">
        <title>Adaptive evolution of stress response genes in parasites aligns with host niche diversity.</title>
        <authorList>
            <person name="Hahn C."/>
            <person name="Resl P."/>
        </authorList>
    </citation>
    <scope>NUCLEOTIDE SEQUENCE [LARGE SCALE GENOMIC DNA]</scope>
    <source>
        <strain evidence="1">EGGRZ-B1_66</strain>
        <tissue evidence="1">Body</tissue>
    </source>
</reference>
<accession>A0ABD2PXQ4</accession>
<dbReference type="Proteomes" id="UP001626550">
    <property type="component" value="Unassembled WGS sequence"/>
</dbReference>
<keyword evidence="2" id="KW-1185">Reference proteome</keyword>
<comment type="caution">
    <text evidence="1">The sequence shown here is derived from an EMBL/GenBank/DDBJ whole genome shotgun (WGS) entry which is preliminary data.</text>
</comment>
<sequence>MDRVMFCIPLTTTEIVKCCAISSLLGRDLLWSGRGTQKVLQIQQLCVRLLTYCLQLKPNVRIYRSLYEAISPLYTRCTISGHLQQYDAMLGLPVNQTDGFRILRLQKLRKGRMASLFEDLTQTHKWLKCSKNCGKTFSCRPSDQMLDILDEFVTSHVDCSFSYFPILSLIDKLQPLCRRQIVGQIEFKRNVQ</sequence>
<proteinExistence type="predicted"/>
<evidence type="ECO:0000313" key="1">
    <source>
        <dbReference type="EMBL" id="KAL3311707.1"/>
    </source>
</evidence>